<dbReference type="InterPro" id="IPR002052">
    <property type="entry name" value="DNA_methylase_N6_adenine_CS"/>
</dbReference>
<keyword evidence="3" id="KW-1185">Reference proteome</keyword>
<dbReference type="PROSITE" id="PS00092">
    <property type="entry name" value="N6_MTASE"/>
    <property type="match status" value="1"/>
</dbReference>
<dbReference type="InterPro" id="IPR029063">
    <property type="entry name" value="SAM-dependent_MTases_sf"/>
</dbReference>
<dbReference type="Gene3D" id="3.40.50.150">
    <property type="entry name" value="Vaccinia Virus protein VP39"/>
    <property type="match status" value="1"/>
</dbReference>
<gene>
    <name evidence="1" type="ORF">BJG266_LOCUS1817</name>
    <name evidence="2" type="ORF">QVE165_LOCUS1466</name>
</gene>
<dbReference type="AlphaFoldDB" id="A0A813NLJ9"/>
<dbReference type="OrthoDB" id="419617at2759"/>
<dbReference type="PANTHER" id="PTHR23290">
    <property type="entry name" value="RRNA N6-ADENOSINE-METHYLTRANSFERASE METTL5"/>
    <property type="match status" value="1"/>
</dbReference>
<dbReference type="Proteomes" id="UP000663832">
    <property type="component" value="Unassembled WGS sequence"/>
</dbReference>
<evidence type="ECO:0000313" key="4">
    <source>
        <dbReference type="Proteomes" id="UP000663877"/>
    </source>
</evidence>
<proteinExistence type="predicted"/>
<evidence type="ECO:0000313" key="1">
    <source>
        <dbReference type="EMBL" id="CAF0740545.1"/>
    </source>
</evidence>
<dbReference type="PANTHER" id="PTHR23290:SF0">
    <property type="entry name" value="RRNA N6-ADENOSINE-METHYLTRANSFERASE METTL5"/>
    <property type="match status" value="1"/>
</dbReference>
<evidence type="ECO:0000313" key="2">
    <source>
        <dbReference type="EMBL" id="CAF0750492.1"/>
    </source>
</evidence>
<dbReference type="Pfam" id="PF06325">
    <property type="entry name" value="PrmA"/>
    <property type="match status" value="1"/>
</dbReference>
<organism evidence="1 4">
    <name type="scientific">Adineta steineri</name>
    <dbReference type="NCBI Taxonomy" id="433720"/>
    <lineage>
        <taxon>Eukaryota</taxon>
        <taxon>Metazoa</taxon>
        <taxon>Spiralia</taxon>
        <taxon>Gnathifera</taxon>
        <taxon>Rotifera</taxon>
        <taxon>Eurotatoria</taxon>
        <taxon>Bdelloidea</taxon>
        <taxon>Adinetida</taxon>
        <taxon>Adinetidae</taxon>
        <taxon>Adineta</taxon>
    </lineage>
</organism>
<dbReference type="CDD" id="cd02440">
    <property type="entry name" value="AdoMet_MTases"/>
    <property type="match status" value="1"/>
</dbReference>
<sequence>MKLKELESHLSNVENFSNAKEYLEQYMTTPHLAARMIYTAQTQYEDIENNLLIDLGIGTGMLSIASCLLNADHVFGFDCDPDALKLCQSNIEEFELESNIDLIQADLRRIRLPIDLQRIKADTIIMNPPFGTKPFSIANEDQDEFCLGGIDMHFLQHARQIAQHSIYSLHKTSTRDHIYKKAKDWNMKMDVLAVLQFDIAKLEKKRPNRKTTTTANSAPLKAIEVDLIRFEIKDNMDS</sequence>
<comment type="caution">
    <text evidence="1">The sequence shown here is derived from an EMBL/GenBank/DDBJ whole genome shotgun (WGS) entry which is preliminary data.</text>
</comment>
<dbReference type="GO" id="GO:0008988">
    <property type="term" value="F:rRNA (adenine-N6-)-methyltransferase activity"/>
    <property type="evidence" value="ECO:0007669"/>
    <property type="project" value="TreeGrafter"/>
</dbReference>
<evidence type="ECO:0008006" key="5">
    <source>
        <dbReference type="Google" id="ProtNLM"/>
    </source>
</evidence>
<protein>
    <recommendedName>
        <fullName evidence="5">Methyltransferase-like protein 5</fullName>
    </recommendedName>
</protein>
<evidence type="ECO:0000313" key="3">
    <source>
        <dbReference type="Proteomes" id="UP000663832"/>
    </source>
</evidence>
<dbReference type="EMBL" id="CAJNOI010000004">
    <property type="protein sequence ID" value="CAF0740545.1"/>
    <property type="molecule type" value="Genomic_DNA"/>
</dbReference>
<accession>A0A813NLJ9</accession>
<dbReference type="EMBL" id="CAJNOM010000004">
    <property type="protein sequence ID" value="CAF0750492.1"/>
    <property type="molecule type" value="Genomic_DNA"/>
</dbReference>
<dbReference type="SUPFAM" id="SSF53335">
    <property type="entry name" value="S-adenosyl-L-methionine-dependent methyltransferases"/>
    <property type="match status" value="1"/>
</dbReference>
<dbReference type="Proteomes" id="UP000663877">
    <property type="component" value="Unassembled WGS sequence"/>
</dbReference>
<name>A0A813NLJ9_9BILA</name>
<dbReference type="InterPro" id="IPR051720">
    <property type="entry name" value="rRNA_MeTrfase/Polyamine_Synth"/>
</dbReference>
<reference evidence="1" key="1">
    <citation type="submission" date="2021-02" db="EMBL/GenBank/DDBJ databases">
        <authorList>
            <person name="Nowell W R."/>
        </authorList>
    </citation>
    <scope>NUCLEOTIDE SEQUENCE</scope>
</reference>
<dbReference type="GO" id="GO:0003676">
    <property type="term" value="F:nucleic acid binding"/>
    <property type="evidence" value="ECO:0007669"/>
    <property type="project" value="InterPro"/>
</dbReference>